<proteinExistence type="predicted"/>
<dbReference type="Proteomes" id="UP001652620">
    <property type="component" value="Chromosome 5"/>
</dbReference>
<dbReference type="PROSITE" id="PS00022">
    <property type="entry name" value="EGF_1"/>
    <property type="match status" value="1"/>
</dbReference>
<dbReference type="SMART" id="SM00408">
    <property type="entry name" value="IGc2"/>
    <property type="match status" value="1"/>
</dbReference>
<dbReference type="RefSeq" id="XP_049315463.1">
    <property type="nucleotide sequence ID" value="XM_049459506.1"/>
</dbReference>
<dbReference type="InterPro" id="IPR013783">
    <property type="entry name" value="Ig-like_fold"/>
</dbReference>
<dbReference type="Gene3D" id="2.60.40.10">
    <property type="entry name" value="Immunoglobulins"/>
    <property type="match status" value="1"/>
</dbReference>
<sequence length="994" mass="110560">MYARVLRKWSLQTKPQVSMNMWRLLLLTLLLICLYTTPVTCLTTAYAQRLRVNRSTAPATAPLIATAFATANAAATLTAPLPTTAAAAEAPAAPAVASASTREIVSATQPLTPSAAKAEAATVGDIIEESFYIPVDGADADSNIYGGSSNRLAQALGVHGAAGATAGVDLVGHSGSNDGAVSGSSSSSRIFSSSSVMNSDNSGRQQQQQMKQAQLHKQTVGLDATEANANDLAYAFYRRPAPQAFYQSANALQAATKPSAAVMATQAPTTVFRPQFSAHYVANDERVANDGDEEEDDHEEEEEESEEEEAEDVDADVDGDADADVYAHASDEGGDDDYGRQQQEKVPNNKNSHIINLFKPYKHSNINNINNYNTNYNHNTNSNLHKTHPQQLQQHTRGSASTAQPSHIASAISGRSDTLTYAAGKRSYKARRHVPLTNTQQPQQQHALRLHAAHAPKNAQHALTSTPLPIAAYPTKKVYQLVNGKNLTRLVHILPPTHYRFTAYEIPASLPYRGELTEQQRRALQQQHELQLQQDQTARSRRDSRVFGLAQPMSSGINAGFYSMQQAPELTLAQQLNAQQQHQYQRLQQSSSAGGNSWQQMSGNMYQRQTLEPYRQQQQHNHHKHQHNKGALSGMGANNNNHQRNTHSGHHGNNKHNQRQRQRKRPRRYCSARDPAQLAFEAPIVFEGKITSMSPDRRHNFAATVQVLNAYKQQIGYQVKREQFVRLQFEYINSSGECDIYREQLRPRGLVRGDELELQRTYLFFVQQIDMRNFTILGQPIRKTRRVIEAVKDAVSENYAQLASIRNITTNRTMEIGKELHIVCKVQGRPPPKVTWFKDGKSINRNRKLYKFRHFKMRSELIIRSFNISDTGHYECRAKNKINQEPARRIIAIKADPETRSTTNLAGGTGKVCSDDAAEFCMNGGTCHFYTEINSFSCICPEGFIGERCDRKEVNNLSPNITIKVGYIADDPNSYTESIAANLPFGGTQLMPIE</sequence>
<feature type="region of interest" description="Disordered" evidence="2">
    <location>
        <begin position="379"/>
        <end position="415"/>
    </location>
</feature>
<evidence type="ECO:0000256" key="1">
    <source>
        <dbReference type="PROSITE-ProRule" id="PRU00076"/>
    </source>
</evidence>
<evidence type="ECO:0000259" key="4">
    <source>
        <dbReference type="PROSITE" id="PS50835"/>
    </source>
</evidence>
<dbReference type="InterPro" id="IPR036179">
    <property type="entry name" value="Ig-like_dom_sf"/>
</dbReference>
<evidence type="ECO:0000313" key="6">
    <source>
        <dbReference type="RefSeq" id="XP_049315458.1"/>
    </source>
</evidence>
<dbReference type="InterPro" id="IPR003598">
    <property type="entry name" value="Ig_sub2"/>
</dbReference>
<keyword evidence="5" id="KW-1185">Reference proteome</keyword>
<dbReference type="InterPro" id="IPR013098">
    <property type="entry name" value="Ig_I-set"/>
</dbReference>
<evidence type="ECO:0000256" key="2">
    <source>
        <dbReference type="SAM" id="MobiDB-lite"/>
    </source>
</evidence>
<dbReference type="InterPro" id="IPR003599">
    <property type="entry name" value="Ig_sub"/>
</dbReference>
<evidence type="ECO:0000313" key="9">
    <source>
        <dbReference type="RefSeq" id="XP_049315461.1"/>
    </source>
</evidence>
<dbReference type="Pfam" id="PF24700">
    <property type="entry name" value="Vein_beta-barrel"/>
    <property type="match status" value="1"/>
</dbReference>
<dbReference type="PROSITE" id="PS50835">
    <property type="entry name" value="IG_LIKE"/>
    <property type="match status" value="1"/>
</dbReference>
<organism evidence="5 8">
    <name type="scientific">Bactrocera dorsalis</name>
    <name type="common">Oriental fruit fly</name>
    <name type="synonym">Dacus dorsalis</name>
    <dbReference type="NCBI Taxonomy" id="27457"/>
    <lineage>
        <taxon>Eukaryota</taxon>
        <taxon>Metazoa</taxon>
        <taxon>Ecdysozoa</taxon>
        <taxon>Arthropoda</taxon>
        <taxon>Hexapoda</taxon>
        <taxon>Insecta</taxon>
        <taxon>Pterygota</taxon>
        <taxon>Neoptera</taxon>
        <taxon>Endopterygota</taxon>
        <taxon>Diptera</taxon>
        <taxon>Brachycera</taxon>
        <taxon>Muscomorpha</taxon>
        <taxon>Tephritoidea</taxon>
        <taxon>Tephritidae</taxon>
        <taxon>Bactrocera</taxon>
        <taxon>Bactrocera</taxon>
    </lineage>
</organism>
<evidence type="ECO:0000259" key="3">
    <source>
        <dbReference type="PROSITE" id="PS50026"/>
    </source>
</evidence>
<keyword evidence="1" id="KW-0245">EGF-like domain</keyword>
<dbReference type="RefSeq" id="XP_049315459.1">
    <property type="nucleotide sequence ID" value="XM_049459502.1"/>
</dbReference>
<evidence type="ECO:0000313" key="8">
    <source>
        <dbReference type="RefSeq" id="XP_049315460.1"/>
    </source>
</evidence>
<feature type="compositionally biased region" description="Polar residues" evidence="2">
    <location>
        <begin position="389"/>
        <end position="415"/>
    </location>
</feature>
<feature type="domain" description="Ig-like" evidence="4">
    <location>
        <begin position="803"/>
        <end position="892"/>
    </location>
</feature>
<evidence type="ECO:0000313" key="10">
    <source>
        <dbReference type="RefSeq" id="XP_049315462.1"/>
    </source>
</evidence>
<dbReference type="Gene3D" id="2.10.25.10">
    <property type="entry name" value="Laminin"/>
    <property type="match status" value="1"/>
</dbReference>
<feature type="compositionally biased region" description="Basic residues" evidence="2">
    <location>
        <begin position="644"/>
        <end position="670"/>
    </location>
</feature>
<name>A0ABM3K1U9_BACDO</name>
<dbReference type="SMART" id="SM00409">
    <property type="entry name" value="IG"/>
    <property type="match status" value="1"/>
</dbReference>
<dbReference type="CDD" id="cd00054">
    <property type="entry name" value="EGF_CA"/>
    <property type="match status" value="1"/>
</dbReference>
<dbReference type="Pfam" id="PF00008">
    <property type="entry name" value="EGF"/>
    <property type="match status" value="1"/>
</dbReference>
<comment type="caution">
    <text evidence="1">Lacks conserved residue(s) required for the propagation of feature annotation.</text>
</comment>
<keyword evidence="1" id="KW-1015">Disulfide bond</keyword>
<dbReference type="InterPro" id="IPR000742">
    <property type="entry name" value="EGF"/>
</dbReference>
<dbReference type="PANTHER" id="PTHR47633">
    <property type="entry name" value="IMMUNOGLOBULIN"/>
    <property type="match status" value="1"/>
</dbReference>
<dbReference type="RefSeq" id="XP_049315458.1">
    <property type="nucleotide sequence ID" value="XM_049459501.1"/>
</dbReference>
<dbReference type="SUPFAM" id="SSF57196">
    <property type="entry name" value="EGF/Laminin"/>
    <property type="match status" value="1"/>
</dbReference>
<feature type="domain" description="EGF-like" evidence="3">
    <location>
        <begin position="909"/>
        <end position="950"/>
    </location>
</feature>
<dbReference type="SUPFAM" id="SSF48726">
    <property type="entry name" value="Immunoglobulin"/>
    <property type="match status" value="1"/>
</dbReference>
<dbReference type="RefSeq" id="XP_049315460.1">
    <property type="nucleotide sequence ID" value="XM_049459503.1"/>
</dbReference>
<dbReference type="InterPro" id="IPR057777">
    <property type="entry name" value="Beta-barrel_vein"/>
</dbReference>
<dbReference type="Pfam" id="PF07679">
    <property type="entry name" value="I-set"/>
    <property type="match status" value="1"/>
</dbReference>
<dbReference type="GeneID" id="105233721"/>
<dbReference type="RefSeq" id="XP_049315461.1">
    <property type="nucleotide sequence ID" value="XM_049459504.1"/>
</dbReference>
<reference evidence="6 7" key="1">
    <citation type="submission" date="2025-05" db="UniProtKB">
        <authorList>
            <consortium name="RefSeq"/>
        </authorList>
    </citation>
    <scope>IDENTIFICATION</scope>
    <source>
        <tissue evidence="6 7">Adult</tissue>
    </source>
</reference>
<dbReference type="InterPro" id="IPR007110">
    <property type="entry name" value="Ig-like_dom"/>
</dbReference>
<evidence type="ECO:0000313" key="7">
    <source>
        <dbReference type="RefSeq" id="XP_049315459.1"/>
    </source>
</evidence>
<dbReference type="PANTHER" id="PTHR47633:SF8">
    <property type="entry name" value="SPEG NEIGHBOR PROTEIN"/>
    <property type="match status" value="1"/>
</dbReference>
<accession>A0ABM3K1U9</accession>
<feature type="region of interest" description="Disordered" evidence="2">
    <location>
        <begin position="286"/>
        <end position="352"/>
    </location>
</feature>
<feature type="disulfide bond" evidence="1">
    <location>
        <begin position="921"/>
        <end position="938"/>
    </location>
</feature>
<evidence type="ECO:0000313" key="11">
    <source>
        <dbReference type="RefSeq" id="XP_049315463.1"/>
    </source>
</evidence>
<evidence type="ECO:0000313" key="5">
    <source>
        <dbReference type="Proteomes" id="UP001652620"/>
    </source>
</evidence>
<gene>
    <name evidence="6 7 8 9 10 11" type="primary">LOC105233721</name>
</gene>
<protein>
    <submittedName>
        <fullName evidence="6 7">Uncharacterized protein LOC105233721 isoform X1</fullName>
    </submittedName>
</protein>
<feature type="disulfide bond" evidence="1">
    <location>
        <begin position="940"/>
        <end position="949"/>
    </location>
</feature>
<dbReference type="SMART" id="SM00181">
    <property type="entry name" value="EGF"/>
    <property type="match status" value="1"/>
</dbReference>
<feature type="compositionally biased region" description="Acidic residues" evidence="2">
    <location>
        <begin position="290"/>
        <end position="323"/>
    </location>
</feature>
<dbReference type="PROSITE" id="PS01186">
    <property type="entry name" value="EGF_2"/>
    <property type="match status" value="1"/>
</dbReference>
<dbReference type="RefSeq" id="XP_049315462.1">
    <property type="nucleotide sequence ID" value="XM_049459505.1"/>
</dbReference>
<dbReference type="CDD" id="cd00096">
    <property type="entry name" value="Ig"/>
    <property type="match status" value="1"/>
</dbReference>
<dbReference type="PROSITE" id="PS50026">
    <property type="entry name" value="EGF_3"/>
    <property type="match status" value="1"/>
</dbReference>
<feature type="region of interest" description="Disordered" evidence="2">
    <location>
        <begin position="177"/>
        <end position="218"/>
    </location>
</feature>
<feature type="region of interest" description="Disordered" evidence="2">
    <location>
        <begin position="614"/>
        <end position="671"/>
    </location>
</feature>